<sequence>MMFFPPSAQGRRRFAPSGSIGLVGPEDLSSLFATTLYTGTATAGEVVTGVDLASTGGLVWNKGRSASSSHFLFDTLRGPNAYLQTNSTSYQYTATDFLSAFTTKGVTLGSSAYNVNKSGLSYVLWSFRRAPGFFDVVSYTGTGVAGTLIAHGLKTAPAFILLRNTSSEANWVAWHKGVAAGVNSVEFNTTNAWQSQGQFLGTEHTRAVFQGGSQAYYANQSGVPYIAYLWADAPRLIAAGTYVGTGSATPLSVTCGTGWDPQWLMIRRVSGGNTLIYDRVRQQARGAGPCELAANTTGIEGGQGTAPDPVLAAPGFTLTTTWEGLNASGASYAYLAIRASEFQ</sequence>
<organism evidence="2 3">
    <name type="scientific">Pararhodospirillum photometricum DSM 122</name>
    <dbReference type="NCBI Taxonomy" id="1150469"/>
    <lineage>
        <taxon>Bacteria</taxon>
        <taxon>Pseudomonadati</taxon>
        <taxon>Pseudomonadota</taxon>
        <taxon>Alphaproteobacteria</taxon>
        <taxon>Rhodospirillales</taxon>
        <taxon>Rhodospirillaceae</taxon>
        <taxon>Pararhodospirillum</taxon>
    </lineage>
</organism>
<feature type="domain" description="DUF7483" evidence="1">
    <location>
        <begin position="29"/>
        <end position="337"/>
    </location>
</feature>
<name>H6SRW5_PARPM</name>
<dbReference type="HOGENOM" id="CLU_808620_0_0_5"/>
<dbReference type="Pfam" id="PF24299">
    <property type="entry name" value="DUF7483"/>
    <property type="match status" value="1"/>
</dbReference>
<dbReference type="AlphaFoldDB" id="H6SRW5"/>
<evidence type="ECO:0000259" key="1">
    <source>
        <dbReference type="Pfam" id="PF24299"/>
    </source>
</evidence>
<keyword evidence="3" id="KW-1185">Reference proteome</keyword>
<reference evidence="2 3" key="1">
    <citation type="submission" date="2012-02" db="EMBL/GenBank/DDBJ databases">
        <title>Shotgun genome sequence of Phaeospirillum photometricum DSM 122.</title>
        <authorList>
            <person name="Duquesne K."/>
            <person name="Sturgis J."/>
        </authorList>
    </citation>
    <scope>NUCLEOTIDE SEQUENCE [LARGE SCALE GENOMIC DNA]</scope>
    <source>
        <strain evidence="3">DSM122</strain>
    </source>
</reference>
<protein>
    <recommendedName>
        <fullName evidence="1">DUF7483 domain-containing protein</fullName>
    </recommendedName>
</protein>
<dbReference type="PATRIC" id="fig|1150469.3.peg.1162"/>
<accession>H6SRW5</accession>
<dbReference type="EMBL" id="HE663493">
    <property type="protein sequence ID" value="CCG07644.1"/>
    <property type="molecule type" value="Genomic_DNA"/>
</dbReference>
<dbReference type="STRING" id="1150469.RSPPHO_01018"/>
<evidence type="ECO:0000313" key="2">
    <source>
        <dbReference type="EMBL" id="CCG07644.1"/>
    </source>
</evidence>
<gene>
    <name evidence="2" type="ORF">RSPPHO_01018</name>
</gene>
<dbReference type="KEGG" id="rpm:RSPPHO_01018"/>
<dbReference type="Proteomes" id="UP000033220">
    <property type="component" value="Chromosome DSM 122"/>
</dbReference>
<proteinExistence type="predicted"/>
<dbReference type="InterPro" id="IPR055906">
    <property type="entry name" value="DUF7483"/>
</dbReference>
<evidence type="ECO:0000313" key="3">
    <source>
        <dbReference type="Proteomes" id="UP000033220"/>
    </source>
</evidence>
<dbReference type="eggNOG" id="COG4775">
    <property type="taxonomic scope" value="Bacteria"/>
</dbReference>